<proteinExistence type="predicted"/>
<feature type="domain" description="CobN/magnesium chelatase" evidence="1">
    <location>
        <begin position="710"/>
        <end position="1123"/>
    </location>
</feature>
<dbReference type="EMBL" id="LMTR01000081">
    <property type="protein sequence ID" value="KWT65370.1"/>
    <property type="molecule type" value="Genomic_DNA"/>
</dbReference>
<dbReference type="PATRIC" id="fig|121290.4.peg.3565"/>
<name>A0A120CTY0_HYPSL</name>
<dbReference type="STRING" id="121290.APY04_2832"/>
<dbReference type="OrthoDB" id="9757976at2"/>
<dbReference type="Pfam" id="PF02514">
    <property type="entry name" value="CobN-Mg_chel"/>
    <property type="match status" value="2"/>
</dbReference>
<protein>
    <submittedName>
        <fullName evidence="2">CobN component of cobalt chelatase involved in B12 biosynthesis</fullName>
    </submittedName>
</protein>
<dbReference type="PANTHER" id="PTHR44119">
    <property type="entry name" value="MAGNESIUM-CHELATASE SUBUNIT CHLH, CHLOROPLASTIC"/>
    <property type="match status" value="1"/>
</dbReference>
<gene>
    <name evidence="2" type="ORF">APY04_2832</name>
</gene>
<keyword evidence="3" id="KW-1185">Reference proteome</keyword>
<dbReference type="Proteomes" id="UP000059074">
    <property type="component" value="Unassembled WGS sequence"/>
</dbReference>
<accession>A0A120CTY0</accession>
<dbReference type="RefSeq" id="WP_068463559.1">
    <property type="nucleotide sequence ID" value="NZ_LMTR01000081.1"/>
</dbReference>
<dbReference type="AlphaFoldDB" id="A0A120CTY0"/>
<evidence type="ECO:0000259" key="1">
    <source>
        <dbReference type="Pfam" id="PF02514"/>
    </source>
</evidence>
<comment type="caution">
    <text evidence="2">The sequence shown here is derived from an EMBL/GenBank/DDBJ whole genome shotgun (WGS) entry which is preliminary data.</text>
</comment>
<dbReference type="CDD" id="cd10150">
    <property type="entry name" value="CobN_like"/>
    <property type="match status" value="1"/>
</dbReference>
<evidence type="ECO:0000313" key="2">
    <source>
        <dbReference type="EMBL" id="KWT65370.1"/>
    </source>
</evidence>
<sequence length="1150" mass="123000">MHLLATQSASLDEADIAVDLGQTAGDMVVLSFSDSDLSALTAAWKDERDALPSLRLASLKRLRHPMSVDLYIDQVVTGSRIVIVRSLGGLDYWRYGFEQLAEVCRRKGVHLVALPGDDRPDPRLAALSTVTESQAALFDAYFRHGGKENVGHALRLAAAVVRNEALEAVPPKPFGAAIFINANGSIASDNQLADYAARDGASALVVFYRSSLLASDTAPIEALMAQLRTHGIDCLGVALTSLKDPEAEGALTALMAQRRPSIIVNATAFSARRADDTTVLDAADCPVLQVALSGTSEEAWQDSDRGLSASDLAMNVVLPELDGRLFTRAISFKAEAELDPDLQYGGVHHRPVADRVAFVAALAANWVQLASQPRAERRVAVMLSDYPARGGRTGYACGLDTAASAREIVALLRGAGYAVGVDAWPDGKLIDCLTAPQPADCITLSLDQYRAHIASMPASVGAALREAWGDPADDPACIDGAFRFPCVRQGNVTIVLQPDRGSRGDRKQGYHDTSCPPRHSYVAHYAALRLTENIDALLHLGTHGTLEWLPGKALALSNACFPDAVLGPLPVVYPFIVNNPGEAVQAKRRIAAVTVGHLTPPLSSAGLYGGLAELEGLLEEYAEADGFDKRRIKLIEAEIIDRAWRSGLAADCGVTRDDVPQVAVAKLDAQLCDIKDLAIRDRLHIFGREPDTDAIDALTETTFNSLEESAAKPLHARIRELLSACAASERMALLAALDGRRVAPGAAGAPTRGRLDVLPTGRNLTTIDPRAVPTRTAAVIGTRAAEEVVRRHLQDKGEYPRAVMLDLWASASLRTGGDDIAQALSYLGVRPTWDHASNRVTGIEIMPMAKLERPRIDVTLRISGLFRDIFQSQIALLDMAVARVAALDEEDEFNPLAAARRRGESLARIFGGGANVYGAGTTDVALDTEWTSRQQLAEAYLAASSHAYGAHEGGTEAREQFMARIAAIDALVHPQDDRERDLLDGDGVADFVGGFAAAAELAGHAPQLYHIDTSKPGAPVARTIPEEIARVVRGRLTNPRWIAGMLEHGHRGVSEMAQAVDALYAFAATGSGVPSHLFEAVHDAIIADDAVRHAVLQANPAAAEAITNRLLDAIRRGLWVPRRNAVHGELELLRTAHAGAADTPATAEMQ</sequence>
<feature type="domain" description="CobN/magnesium chelatase" evidence="1">
    <location>
        <begin position="140"/>
        <end position="704"/>
    </location>
</feature>
<dbReference type="InterPro" id="IPR003672">
    <property type="entry name" value="CobN/Mg_chltase"/>
</dbReference>
<evidence type="ECO:0000313" key="3">
    <source>
        <dbReference type="Proteomes" id="UP000059074"/>
    </source>
</evidence>
<organism evidence="2 3">
    <name type="scientific">Hyphomicrobium sulfonivorans</name>
    <dbReference type="NCBI Taxonomy" id="121290"/>
    <lineage>
        <taxon>Bacteria</taxon>
        <taxon>Pseudomonadati</taxon>
        <taxon>Pseudomonadota</taxon>
        <taxon>Alphaproteobacteria</taxon>
        <taxon>Hyphomicrobiales</taxon>
        <taxon>Hyphomicrobiaceae</taxon>
        <taxon>Hyphomicrobium</taxon>
    </lineage>
</organism>
<reference evidence="2 3" key="1">
    <citation type="submission" date="2015-10" db="EMBL/GenBank/DDBJ databases">
        <title>Transcriptomic analysis of a linuron degrading triple-species bacterial consortium.</title>
        <authorList>
            <person name="Albers P."/>
        </authorList>
    </citation>
    <scope>NUCLEOTIDE SEQUENCE [LARGE SCALE GENOMIC DNA]</scope>
    <source>
        <strain evidence="2 3">WDL6</strain>
    </source>
</reference>
<dbReference type="NCBIfam" id="NF008973">
    <property type="entry name" value="PRK12321.1"/>
    <property type="match status" value="1"/>
</dbReference>
<dbReference type="PANTHER" id="PTHR44119:SF4">
    <property type="entry name" value="AEROBIC COBALTOCHELATASE SUBUNIT COBN"/>
    <property type="match status" value="1"/>
</dbReference>